<evidence type="ECO:0000313" key="3">
    <source>
        <dbReference type="EMBL" id="GLO64586.1"/>
    </source>
</evidence>
<organism evidence="3 4">
    <name type="scientific">Oceanobacillus kimchii</name>
    <dbReference type="NCBI Taxonomy" id="746691"/>
    <lineage>
        <taxon>Bacteria</taxon>
        <taxon>Bacillati</taxon>
        <taxon>Bacillota</taxon>
        <taxon>Bacilli</taxon>
        <taxon>Bacillales</taxon>
        <taxon>Bacillaceae</taxon>
        <taxon>Oceanobacillus</taxon>
    </lineage>
</organism>
<gene>
    <name evidence="3" type="ORF">MACH08_03700</name>
</gene>
<name>A0ABQ5TFW1_9BACI</name>
<feature type="transmembrane region" description="Helical" evidence="1">
    <location>
        <begin position="12"/>
        <end position="34"/>
    </location>
</feature>
<evidence type="ECO:0000259" key="2">
    <source>
        <dbReference type="Pfam" id="PF06713"/>
    </source>
</evidence>
<dbReference type="Proteomes" id="UP001275436">
    <property type="component" value="Unassembled WGS sequence"/>
</dbReference>
<dbReference type="RefSeq" id="WP_017795384.1">
    <property type="nucleotide sequence ID" value="NZ_BSKO01000001.1"/>
</dbReference>
<keyword evidence="1" id="KW-0472">Membrane</keyword>
<keyword evidence="4" id="KW-1185">Reference proteome</keyword>
<proteinExistence type="predicted"/>
<comment type="caution">
    <text evidence="3">The sequence shown here is derived from an EMBL/GenBank/DDBJ whole genome shotgun (WGS) entry which is preliminary data.</text>
</comment>
<reference evidence="3 4" key="1">
    <citation type="submission" date="2023-02" db="EMBL/GenBank/DDBJ databases">
        <title>Oceanobacillus kimchii IFOP_LL358 isolated form Alexandrium catenella lab strain.</title>
        <authorList>
            <person name="Gajardo G."/>
            <person name="Ueki S."/>
            <person name="Maruyama F."/>
        </authorList>
    </citation>
    <scope>NUCLEOTIDE SEQUENCE [LARGE SCALE GENOMIC DNA]</scope>
    <source>
        <strain evidence="3 4">IFOP_LL358</strain>
    </source>
</reference>
<evidence type="ECO:0000313" key="4">
    <source>
        <dbReference type="Proteomes" id="UP001275436"/>
    </source>
</evidence>
<keyword evidence="1" id="KW-1133">Transmembrane helix</keyword>
<feature type="transmembrane region" description="Helical" evidence="1">
    <location>
        <begin position="40"/>
        <end position="62"/>
    </location>
</feature>
<dbReference type="InterPro" id="IPR009589">
    <property type="entry name" value="PH_YyaB-like"/>
</dbReference>
<dbReference type="PROSITE" id="PS51257">
    <property type="entry name" value="PROKAR_LIPOPROTEIN"/>
    <property type="match status" value="1"/>
</dbReference>
<evidence type="ECO:0000256" key="1">
    <source>
        <dbReference type="SAM" id="Phobius"/>
    </source>
</evidence>
<dbReference type="EMBL" id="BSKO01000001">
    <property type="protein sequence ID" value="GLO64586.1"/>
    <property type="molecule type" value="Genomic_DNA"/>
</dbReference>
<protein>
    <recommendedName>
        <fullName evidence="2">Uncharacterized protein YyaB-like PH domain-containing protein</fullName>
    </recommendedName>
</protein>
<feature type="domain" description="Uncharacterized protein YyaB-like PH" evidence="2">
    <location>
        <begin position="65"/>
        <end position="140"/>
    </location>
</feature>
<dbReference type="Pfam" id="PF06713">
    <property type="entry name" value="bPH_4"/>
    <property type="match status" value="1"/>
</dbReference>
<sequence>MKDLEFKSEVDGGYKLVLCIATLILFVACIFPLILLPFNWVILIILVSVFVLSTLLILLPYFNLRYIFCSDHLFVKSGLFRFHIQYNQITKVEATSNFLIGTRAMMATKGIVIYYSSGIMGELKLSPVNQDTFLKILQERAVQADIYVR</sequence>
<keyword evidence="1" id="KW-0812">Transmembrane</keyword>
<accession>A0ABQ5TFW1</accession>